<accession>A0A371EAD8</accession>
<evidence type="ECO:0000313" key="3">
    <source>
        <dbReference type="Proteomes" id="UP000257109"/>
    </source>
</evidence>
<reference evidence="2" key="1">
    <citation type="submission" date="2018-05" db="EMBL/GenBank/DDBJ databases">
        <title>Draft genome of Mucuna pruriens seed.</title>
        <authorList>
            <person name="Nnadi N.E."/>
            <person name="Vos R."/>
            <person name="Hasami M.H."/>
            <person name="Devisetty U.K."/>
            <person name="Aguiy J.C."/>
        </authorList>
    </citation>
    <scope>NUCLEOTIDE SEQUENCE [LARGE SCALE GENOMIC DNA]</scope>
    <source>
        <strain evidence="2">JCA_2017</strain>
    </source>
</reference>
<comment type="caution">
    <text evidence="2">The sequence shown here is derived from an EMBL/GenBank/DDBJ whole genome shotgun (WGS) entry which is preliminary data.</text>
</comment>
<protein>
    <submittedName>
        <fullName evidence="2">Uncharacterized protein</fullName>
    </submittedName>
</protein>
<dbReference type="EMBL" id="QJKJ01015143">
    <property type="protein sequence ID" value="RDX63000.1"/>
    <property type="molecule type" value="Genomic_DNA"/>
</dbReference>
<feature type="compositionally biased region" description="Basic and acidic residues" evidence="1">
    <location>
        <begin position="109"/>
        <end position="136"/>
    </location>
</feature>
<evidence type="ECO:0000256" key="1">
    <source>
        <dbReference type="SAM" id="MobiDB-lite"/>
    </source>
</evidence>
<gene>
    <name evidence="2" type="ORF">CR513_58616</name>
</gene>
<proteinExistence type="predicted"/>
<sequence>MFQKLGLLESELEECPDTLIGCSKIRRVISLEMTFEVVLNTYTITMKFTIINAQTSYNIILGCPTLNRFVNDQLMYEVLERRLGGVIQANQHVARRCCEDSLRVRDNRSGWKVRQQKDPQLDQEDVRPQSGEDLKEVQISPKRHLKTKIGGSLDMKMRNN</sequence>
<dbReference type="AlphaFoldDB" id="A0A371EAD8"/>
<organism evidence="2 3">
    <name type="scientific">Mucuna pruriens</name>
    <name type="common">Velvet bean</name>
    <name type="synonym">Dolichos pruriens</name>
    <dbReference type="NCBI Taxonomy" id="157652"/>
    <lineage>
        <taxon>Eukaryota</taxon>
        <taxon>Viridiplantae</taxon>
        <taxon>Streptophyta</taxon>
        <taxon>Embryophyta</taxon>
        <taxon>Tracheophyta</taxon>
        <taxon>Spermatophyta</taxon>
        <taxon>Magnoliopsida</taxon>
        <taxon>eudicotyledons</taxon>
        <taxon>Gunneridae</taxon>
        <taxon>Pentapetalae</taxon>
        <taxon>rosids</taxon>
        <taxon>fabids</taxon>
        <taxon>Fabales</taxon>
        <taxon>Fabaceae</taxon>
        <taxon>Papilionoideae</taxon>
        <taxon>50 kb inversion clade</taxon>
        <taxon>NPAAA clade</taxon>
        <taxon>indigoferoid/millettioid clade</taxon>
        <taxon>Phaseoleae</taxon>
        <taxon>Mucuna</taxon>
    </lineage>
</organism>
<keyword evidence="3" id="KW-1185">Reference proteome</keyword>
<dbReference type="Proteomes" id="UP000257109">
    <property type="component" value="Unassembled WGS sequence"/>
</dbReference>
<feature type="non-terminal residue" evidence="2">
    <location>
        <position position="1"/>
    </location>
</feature>
<dbReference type="OrthoDB" id="1739701at2759"/>
<name>A0A371EAD8_MUCPR</name>
<evidence type="ECO:0000313" key="2">
    <source>
        <dbReference type="EMBL" id="RDX63000.1"/>
    </source>
</evidence>
<feature type="region of interest" description="Disordered" evidence="1">
    <location>
        <begin position="109"/>
        <end position="141"/>
    </location>
</feature>